<dbReference type="AlphaFoldDB" id="V4B6H0"/>
<keyword evidence="2" id="KW-1185">Reference proteome</keyword>
<organism evidence="1 2">
    <name type="scientific">Lottia gigantea</name>
    <name type="common">Giant owl limpet</name>
    <dbReference type="NCBI Taxonomy" id="225164"/>
    <lineage>
        <taxon>Eukaryota</taxon>
        <taxon>Metazoa</taxon>
        <taxon>Spiralia</taxon>
        <taxon>Lophotrochozoa</taxon>
        <taxon>Mollusca</taxon>
        <taxon>Gastropoda</taxon>
        <taxon>Patellogastropoda</taxon>
        <taxon>Lottioidea</taxon>
        <taxon>Lottiidae</taxon>
        <taxon>Lottia</taxon>
    </lineage>
</organism>
<dbReference type="EMBL" id="KB203566">
    <property type="protein sequence ID" value="ESO84134.1"/>
    <property type="molecule type" value="Genomic_DNA"/>
</dbReference>
<name>V4B6H0_LOTGI</name>
<dbReference type="Proteomes" id="UP000030746">
    <property type="component" value="Unassembled WGS sequence"/>
</dbReference>
<dbReference type="CTD" id="20236711"/>
<sequence length="234" mass="27369">MATISECIPNNVFRARPRTRPTMQYVRSPRNASYQQMPISLKIDKSEDYRSQYRSPHDYGYRQRQYDHPMKKCMWTNRSLYEPKPEIKLAALPSRKPLSRMEKVPGRLFQRSSEVPIKFTTNRLMSAPSNSAVTYTEELVRLPSRPQTICENRNTLNTLTSPKDINSMDIKDIGGSFQVRGDKDHVISDYYSFNRLPARTKKPTVKLSKPSIKRNSLLLKGWRKEIHTRMEDIL</sequence>
<gene>
    <name evidence="1" type="ORF">LOTGIDRAFT_155459</name>
</gene>
<dbReference type="RefSeq" id="XP_009065260.1">
    <property type="nucleotide sequence ID" value="XM_009067012.1"/>
</dbReference>
<accession>V4B6H0</accession>
<dbReference type="OrthoDB" id="6114351at2759"/>
<dbReference type="HOGENOM" id="CLU_1186184_0_0_1"/>
<evidence type="ECO:0000313" key="1">
    <source>
        <dbReference type="EMBL" id="ESO84134.1"/>
    </source>
</evidence>
<dbReference type="GeneID" id="20236711"/>
<dbReference type="KEGG" id="lgi:LOTGIDRAFT_155459"/>
<evidence type="ECO:0000313" key="2">
    <source>
        <dbReference type="Proteomes" id="UP000030746"/>
    </source>
</evidence>
<proteinExistence type="predicted"/>
<reference evidence="1 2" key="1">
    <citation type="journal article" date="2013" name="Nature">
        <title>Insights into bilaterian evolution from three spiralian genomes.</title>
        <authorList>
            <person name="Simakov O."/>
            <person name="Marletaz F."/>
            <person name="Cho S.J."/>
            <person name="Edsinger-Gonzales E."/>
            <person name="Havlak P."/>
            <person name="Hellsten U."/>
            <person name="Kuo D.H."/>
            <person name="Larsson T."/>
            <person name="Lv J."/>
            <person name="Arendt D."/>
            <person name="Savage R."/>
            <person name="Osoegawa K."/>
            <person name="de Jong P."/>
            <person name="Grimwood J."/>
            <person name="Chapman J.A."/>
            <person name="Shapiro H."/>
            <person name="Aerts A."/>
            <person name="Otillar R.P."/>
            <person name="Terry A.Y."/>
            <person name="Boore J.L."/>
            <person name="Grigoriev I.V."/>
            <person name="Lindberg D.R."/>
            <person name="Seaver E.C."/>
            <person name="Weisblat D.A."/>
            <person name="Putnam N.H."/>
            <person name="Rokhsar D.S."/>
        </authorList>
    </citation>
    <scope>NUCLEOTIDE SEQUENCE [LARGE SCALE GENOMIC DNA]</scope>
</reference>
<protein>
    <submittedName>
        <fullName evidence="1">Uncharacterized protein</fullName>
    </submittedName>
</protein>